<feature type="domain" description="Cytochrome c" evidence="5">
    <location>
        <begin position="301"/>
        <end position="464"/>
    </location>
</feature>
<dbReference type="PROSITE" id="PS51007">
    <property type="entry name" value="CYTC"/>
    <property type="match status" value="1"/>
</dbReference>
<dbReference type="PATRIC" id="fig|926566.3.peg.167"/>
<protein>
    <recommendedName>
        <fullName evidence="5">Cytochrome c domain-containing protein</fullName>
    </recommendedName>
</protein>
<dbReference type="EMBL" id="CP003379">
    <property type="protein sequence ID" value="AFL86515.1"/>
    <property type="molecule type" value="Genomic_DNA"/>
</dbReference>
<evidence type="ECO:0000256" key="4">
    <source>
        <dbReference type="PROSITE-ProRule" id="PRU00433"/>
    </source>
</evidence>
<dbReference type="InterPro" id="IPR009056">
    <property type="entry name" value="Cyt_c-like_dom"/>
</dbReference>
<keyword evidence="2 4" id="KW-0479">Metal-binding</keyword>
<dbReference type="PANTHER" id="PTHR30600">
    <property type="entry name" value="CYTOCHROME C PEROXIDASE-RELATED"/>
    <property type="match status" value="1"/>
</dbReference>
<dbReference type="RefSeq" id="WP_014784084.1">
    <property type="nucleotide sequence ID" value="NC_018014.1"/>
</dbReference>
<dbReference type="Proteomes" id="UP000006056">
    <property type="component" value="Chromosome"/>
</dbReference>
<evidence type="ECO:0000313" key="7">
    <source>
        <dbReference type="Proteomes" id="UP000006056"/>
    </source>
</evidence>
<keyword evidence="7" id="KW-1185">Reference proteome</keyword>
<dbReference type="GO" id="GO:0009055">
    <property type="term" value="F:electron transfer activity"/>
    <property type="evidence" value="ECO:0007669"/>
    <property type="project" value="InterPro"/>
</dbReference>
<evidence type="ECO:0000256" key="3">
    <source>
        <dbReference type="ARBA" id="ARBA00023004"/>
    </source>
</evidence>
<name>I3ZB97_TERRK</name>
<evidence type="ECO:0000256" key="2">
    <source>
        <dbReference type="ARBA" id="ARBA00022723"/>
    </source>
</evidence>
<evidence type="ECO:0000313" key="6">
    <source>
        <dbReference type="EMBL" id="AFL86515.1"/>
    </source>
</evidence>
<dbReference type="GO" id="GO:0046872">
    <property type="term" value="F:metal ion binding"/>
    <property type="evidence" value="ECO:0007669"/>
    <property type="project" value="UniProtKB-KW"/>
</dbReference>
<dbReference type="AlphaFoldDB" id="I3ZB97"/>
<keyword evidence="1 4" id="KW-0349">Heme</keyword>
<dbReference type="GO" id="GO:0020037">
    <property type="term" value="F:heme binding"/>
    <property type="evidence" value="ECO:0007669"/>
    <property type="project" value="InterPro"/>
</dbReference>
<dbReference type="InterPro" id="IPR051395">
    <property type="entry name" value="Cytochrome_c_Peroxidase/MauG"/>
</dbReference>
<dbReference type="SUPFAM" id="SSF46626">
    <property type="entry name" value="Cytochrome c"/>
    <property type="match status" value="1"/>
</dbReference>
<dbReference type="HOGENOM" id="CLU_045790_0_0_0"/>
<sequence>MPFRFATRAAGALAVVAAAAGLMGQYGGAPIWWEAGSNERMPFSSVFKNNAGDLLVYNAGGETTAGTHPFFTPLGSNGRGCITCHQLSNAMSVSTDRMQERWATTGGRDAVFDTIDGANCPDLPQRERASHSLLLERGVFRIDQHWPAAGVTPDFTIEVVRDPTGCNTSAKYGLHAATPTISVYRRPRITGNLKYLDAGAAFTADSRATTLEAQVLDAIQKHEQGAAIAPEDIKRIVDFEREIYVAQGRDETAGDLSTFGAPPLLGAWSLGRTKPDSSASGMMTVANWAGNKPSAETDFRRSVERGSVLFSTRTFAITETANLHRGNGRTPVEGTCATCHSERMTGANAQQPWMDIGTTSLPWSGDQKDLPLFKVTCAANAAPHPYLGRVIYTNDPGRALVTGKCADVGSLVMQQLRGLAARAPYFTGGSAKDLRAVIDFYDRRFRARYTEQEKQDLVNFMSVL</sequence>
<dbReference type="OrthoDB" id="9805202at2"/>
<dbReference type="eggNOG" id="COG1858">
    <property type="taxonomic scope" value="Bacteria"/>
</dbReference>
<accession>I3ZB97</accession>
<gene>
    <name evidence="6" type="ordered locus">Terro_0164</name>
</gene>
<dbReference type="KEGG" id="trs:Terro_0164"/>
<keyword evidence="3 4" id="KW-0408">Iron</keyword>
<dbReference type="GO" id="GO:0004130">
    <property type="term" value="F:cytochrome-c peroxidase activity"/>
    <property type="evidence" value="ECO:0007669"/>
    <property type="project" value="TreeGrafter"/>
</dbReference>
<dbReference type="PANTHER" id="PTHR30600:SF9">
    <property type="entry name" value="BLR7738 PROTEIN"/>
    <property type="match status" value="1"/>
</dbReference>
<evidence type="ECO:0000259" key="5">
    <source>
        <dbReference type="PROSITE" id="PS51007"/>
    </source>
</evidence>
<evidence type="ECO:0000256" key="1">
    <source>
        <dbReference type="ARBA" id="ARBA00022617"/>
    </source>
</evidence>
<dbReference type="STRING" id="926566.Terro_0164"/>
<reference evidence="6 7" key="1">
    <citation type="submission" date="2012-06" db="EMBL/GenBank/DDBJ databases">
        <title>Complete genome of Terriglobus roseus DSM 18391.</title>
        <authorList>
            <consortium name="US DOE Joint Genome Institute (JGI-PGF)"/>
            <person name="Lucas S."/>
            <person name="Copeland A."/>
            <person name="Lapidus A."/>
            <person name="Glavina del Rio T."/>
            <person name="Dalin E."/>
            <person name="Tice H."/>
            <person name="Bruce D."/>
            <person name="Goodwin L."/>
            <person name="Pitluck S."/>
            <person name="Peters L."/>
            <person name="Mikhailova N."/>
            <person name="Munk A.C.C."/>
            <person name="Kyrpides N."/>
            <person name="Mavromatis K."/>
            <person name="Ivanova N."/>
            <person name="Brettin T."/>
            <person name="Detter J.C."/>
            <person name="Han C."/>
            <person name="Larimer F."/>
            <person name="Land M."/>
            <person name="Hauser L."/>
            <person name="Markowitz V."/>
            <person name="Cheng J.-F."/>
            <person name="Hugenholtz P."/>
            <person name="Woyke T."/>
            <person name="Wu D."/>
            <person name="Brambilla E."/>
            <person name="Klenk H.-P."/>
            <person name="Eisen J.A."/>
        </authorList>
    </citation>
    <scope>NUCLEOTIDE SEQUENCE [LARGE SCALE GENOMIC DNA]</scope>
    <source>
        <strain evidence="7">DSM 18391 / NRRL B-41598 / KBS 63</strain>
    </source>
</reference>
<dbReference type="InterPro" id="IPR036909">
    <property type="entry name" value="Cyt_c-like_dom_sf"/>
</dbReference>
<proteinExistence type="predicted"/>
<dbReference type="Gene3D" id="1.10.760.10">
    <property type="entry name" value="Cytochrome c-like domain"/>
    <property type="match status" value="1"/>
</dbReference>
<organism evidence="6 7">
    <name type="scientific">Terriglobus roseus (strain DSM 18391 / NRRL B-41598 / KBS 63)</name>
    <dbReference type="NCBI Taxonomy" id="926566"/>
    <lineage>
        <taxon>Bacteria</taxon>
        <taxon>Pseudomonadati</taxon>
        <taxon>Acidobacteriota</taxon>
        <taxon>Terriglobia</taxon>
        <taxon>Terriglobales</taxon>
        <taxon>Acidobacteriaceae</taxon>
        <taxon>Terriglobus</taxon>
    </lineage>
</organism>